<accession>A0A7M2SBS0</accession>
<evidence type="ECO:0000313" key="3">
    <source>
        <dbReference type="Proteomes" id="UP000594205"/>
    </source>
</evidence>
<dbReference type="AlphaFoldDB" id="A0A7M2SBS0"/>
<dbReference type="Gene3D" id="1.10.3300.10">
    <property type="entry name" value="Jann2411-like domain"/>
    <property type="match status" value="1"/>
</dbReference>
<dbReference type="KEGG" id="sfeu:IM697_23325"/>
<dbReference type="PANTHER" id="PTHR35525:SF3">
    <property type="entry name" value="BLL6575 PROTEIN"/>
    <property type="match status" value="1"/>
</dbReference>
<dbReference type="EMBL" id="CP063373">
    <property type="protein sequence ID" value="QOV33185.1"/>
    <property type="molecule type" value="Genomic_DNA"/>
</dbReference>
<dbReference type="InterPro" id="IPR010852">
    <property type="entry name" value="ABATE"/>
</dbReference>
<dbReference type="RefSeq" id="WP_194037904.1">
    <property type="nucleotide sequence ID" value="NZ_CP063373.1"/>
</dbReference>
<evidence type="ECO:0000259" key="1">
    <source>
        <dbReference type="Pfam" id="PF11706"/>
    </source>
</evidence>
<reference evidence="2 3" key="1">
    <citation type="submission" date="2020-10" db="EMBL/GenBank/DDBJ databases">
        <title>Streptomyces ferrugineus complate genome analysis.</title>
        <authorList>
            <person name="Anwar N."/>
        </authorList>
    </citation>
    <scope>NUCLEOTIDE SEQUENCE [LARGE SCALE GENOMIC DNA]</scope>
    <source>
        <strain evidence="2 3">CCTCC AA2014009</strain>
    </source>
</reference>
<gene>
    <name evidence="2" type="ORF">IM697_23325</name>
</gene>
<name>A0A7M2SBS0_9ACTN</name>
<dbReference type="SUPFAM" id="SSF160904">
    <property type="entry name" value="Jann2411-like"/>
    <property type="match status" value="1"/>
</dbReference>
<dbReference type="Proteomes" id="UP000594205">
    <property type="component" value="Chromosome"/>
</dbReference>
<protein>
    <submittedName>
        <fullName evidence="2">CGNR zinc finger domain-containing protein</fullName>
    </submittedName>
</protein>
<evidence type="ECO:0000313" key="2">
    <source>
        <dbReference type="EMBL" id="QOV33185.1"/>
    </source>
</evidence>
<dbReference type="Pfam" id="PF07336">
    <property type="entry name" value="ABATE"/>
    <property type="match status" value="1"/>
</dbReference>
<dbReference type="Pfam" id="PF11706">
    <property type="entry name" value="zf-CGNR"/>
    <property type="match status" value="1"/>
</dbReference>
<dbReference type="InterPro" id="IPR021005">
    <property type="entry name" value="Znf_CGNR"/>
</dbReference>
<proteinExistence type="predicted"/>
<organism evidence="2 3">
    <name type="scientific">Streptomyces ferrugineus</name>
    <dbReference type="NCBI Taxonomy" id="1413221"/>
    <lineage>
        <taxon>Bacteria</taxon>
        <taxon>Bacillati</taxon>
        <taxon>Actinomycetota</taxon>
        <taxon>Actinomycetes</taxon>
        <taxon>Kitasatosporales</taxon>
        <taxon>Streptomycetaceae</taxon>
        <taxon>Streptomyces</taxon>
    </lineage>
</organism>
<keyword evidence="3" id="KW-1185">Reference proteome</keyword>
<feature type="domain" description="Zinc finger CGNR" evidence="1">
    <location>
        <begin position="133"/>
        <end position="175"/>
    </location>
</feature>
<sequence length="181" mass="20599">MTFAPDTVQSLHSAIALVNTAEPREALFSLEDLDRFHADYGYTGRYDRTTDELNAVRELRPRLRGLLTSTRDETVRLANRVFRETKAVPQLVRHGSFDWHIHAVEPNAPLTRRLLVETAMAVADVVRGNELDRLRICAAGDCQRLVLDLSRNHSRRFCSTTCGSRVGVAAYRERQRRNPAK</sequence>
<dbReference type="InterPro" id="IPR023286">
    <property type="entry name" value="ABATE_dom_sf"/>
</dbReference>
<dbReference type="PANTHER" id="PTHR35525">
    <property type="entry name" value="BLL6575 PROTEIN"/>
    <property type="match status" value="1"/>
</dbReference>